<sequence>MVLITLVQQQTKANNTRISSSEEKKKKKPKDENTKENLTKELKELFDQETNLEARLASKRIGFSS</sequence>
<accession>A0ABR3XBY6</accession>
<comment type="caution">
    <text evidence="2">The sequence shown here is derived from an EMBL/GenBank/DDBJ whole genome shotgun (WGS) entry which is preliminary data.</text>
</comment>
<keyword evidence="3" id="KW-1185">Reference proteome</keyword>
<organism evidence="2 3">
    <name type="scientific">Diaporthe australafricana</name>
    <dbReference type="NCBI Taxonomy" id="127596"/>
    <lineage>
        <taxon>Eukaryota</taxon>
        <taxon>Fungi</taxon>
        <taxon>Dikarya</taxon>
        <taxon>Ascomycota</taxon>
        <taxon>Pezizomycotina</taxon>
        <taxon>Sordariomycetes</taxon>
        <taxon>Sordariomycetidae</taxon>
        <taxon>Diaporthales</taxon>
        <taxon>Diaporthaceae</taxon>
        <taxon>Diaporthe</taxon>
    </lineage>
</organism>
<feature type="compositionally biased region" description="Basic and acidic residues" evidence="1">
    <location>
        <begin position="20"/>
        <end position="38"/>
    </location>
</feature>
<gene>
    <name evidence="2" type="ORF">Daus18300_004021</name>
</gene>
<proteinExistence type="predicted"/>
<feature type="compositionally biased region" description="Polar residues" evidence="1">
    <location>
        <begin position="1"/>
        <end position="19"/>
    </location>
</feature>
<evidence type="ECO:0000313" key="2">
    <source>
        <dbReference type="EMBL" id="KAL1873202.1"/>
    </source>
</evidence>
<reference evidence="2 3" key="1">
    <citation type="journal article" date="2024" name="IMA Fungus">
        <title>IMA Genome - F19 : A genome assembly and annotation guide to empower mycologists, including annotated draft genome sequences of Ceratocystis pirilliformis, Diaporthe australafricana, Fusarium ophioides, Paecilomyces lecythidis, and Sporothrix stenoceras.</title>
        <authorList>
            <person name="Aylward J."/>
            <person name="Wilson A.M."/>
            <person name="Visagie C.M."/>
            <person name="Spraker J."/>
            <person name="Barnes I."/>
            <person name="Buitendag C."/>
            <person name="Ceriani C."/>
            <person name="Del Mar Angel L."/>
            <person name="du Plessis D."/>
            <person name="Fuchs T."/>
            <person name="Gasser K."/>
            <person name="Kramer D."/>
            <person name="Li W."/>
            <person name="Munsamy K."/>
            <person name="Piso A."/>
            <person name="Price J.L."/>
            <person name="Sonnekus B."/>
            <person name="Thomas C."/>
            <person name="van der Nest A."/>
            <person name="van Dijk A."/>
            <person name="van Heerden A."/>
            <person name="van Vuuren N."/>
            <person name="Yilmaz N."/>
            <person name="Duong T.A."/>
            <person name="van der Merwe N.A."/>
            <person name="Wingfield M.J."/>
            <person name="Wingfield B.D."/>
        </authorList>
    </citation>
    <scope>NUCLEOTIDE SEQUENCE [LARGE SCALE GENOMIC DNA]</scope>
    <source>
        <strain evidence="2 3">CMW 18300</strain>
    </source>
</reference>
<evidence type="ECO:0000313" key="3">
    <source>
        <dbReference type="Proteomes" id="UP001583177"/>
    </source>
</evidence>
<dbReference type="Proteomes" id="UP001583177">
    <property type="component" value="Unassembled WGS sequence"/>
</dbReference>
<evidence type="ECO:0000256" key="1">
    <source>
        <dbReference type="SAM" id="MobiDB-lite"/>
    </source>
</evidence>
<name>A0ABR3XBY6_9PEZI</name>
<protein>
    <submittedName>
        <fullName evidence="2">Uncharacterized protein</fullName>
    </submittedName>
</protein>
<feature type="region of interest" description="Disordered" evidence="1">
    <location>
        <begin position="1"/>
        <end position="38"/>
    </location>
</feature>
<dbReference type="EMBL" id="JAWRVE010000026">
    <property type="protein sequence ID" value="KAL1873202.1"/>
    <property type="molecule type" value="Genomic_DNA"/>
</dbReference>